<sequence>MNQLIKNTTLIILIVLTISCQENKEFDKFTENVNIKSNQFEYYNKEDNNNKNRNKITKNLAEALNNGDFRNYLYEEAQKQIDGDFNVYLRKIFEDYKNENFQFKEEVESILLISKKNPNKDLAQIEKDDPNLTISIPINFDKWNPDTQIPNVYYLPNKFDEKELKFLKGYDNQGKKIKIDANDPPQDPVIVLRKSESVPDDFDYKGQKTNDALRTEISSRSITKEPILLDPIECEYESVPGKIESGSATLSGNYLQLNWTAASNAVSYRIYKYSDYTASYSFIGNTESTYFNYSPSINDAVSYYKIEAYNCKGISFIGISTDHCLPEIPMATAVTPKPTGIEVQWNKVDNASGYHLDYWADGEANRRRKTINSGNTLSGTITGYSSGQHINIKLSAFNQCGRLESSKLIGTYYSKRSSDKFFTLDHIKYKNKVEPWYLGDLDWRIHLVLQSENNPDTRTYDEQFEFKTTNYNDWGFGDNNDIVTAEVNKKFFQWKAEDDGYICVFGIVEYDYKASEGNSELNLAAKVKLTGTKDTKWGSAEGTVTADWAGTIKFSNIEDEVWDPNYMYHWEDPEKTYTFSERNHSKGEIDVKFTESY</sequence>
<evidence type="ECO:0000259" key="1">
    <source>
        <dbReference type="PROSITE" id="PS50853"/>
    </source>
</evidence>
<dbReference type="Proteomes" id="UP001230496">
    <property type="component" value="Chromosome"/>
</dbReference>
<dbReference type="PROSITE" id="PS50853">
    <property type="entry name" value="FN3"/>
    <property type="match status" value="1"/>
</dbReference>
<dbReference type="PROSITE" id="PS51257">
    <property type="entry name" value="PROKAR_LIPOPROTEIN"/>
    <property type="match status" value="1"/>
</dbReference>
<dbReference type="KEGG" id="msaa:QYS49_35580"/>
<name>A0AA51NBM7_9BACT</name>
<dbReference type="RefSeq" id="WP_308347029.1">
    <property type="nucleotide sequence ID" value="NZ_CP129971.1"/>
</dbReference>
<dbReference type="SUPFAM" id="SSF49265">
    <property type="entry name" value="Fibronectin type III"/>
    <property type="match status" value="1"/>
</dbReference>
<accession>A0AA51NBM7</accession>
<organism evidence="2 3">
    <name type="scientific">Marivirga salinarum</name>
    <dbReference type="NCBI Taxonomy" id="3059078"/>
    <lineage>
        <taxon>Bacteria</taxon>
        <taxon>Pseudomonadati</taxon>
        <taxon>Bacteroidota</taxon>
        <taxon>Cytophagia</taxon>
        <taxon>Cytophagales</taxon>
        <taxon>Marivirgaceae</taxon>
        <taxon>Marivirga</taxon>
    </lineage>
</organism>
<dbReference type="Gene3D" id="2.60.40.10">
    <property type="entry name" value="Immunoglobulins"/>
    <property type="match status" value="2"/>
</dbReference>
<evidence type="ECO:0000313" key="3">
    <source>
        <dbReference type="Proteomes" id="UP001230496"/>
    </source>
</evidence>
<gene>
    <name evidence="2" type="ORF">QYS49_35580</name>
</gene>
<keyword evidence="3" id="KW-1185">Reference proteome</keyword>
<feature type="domain" description="Fibronectin type-III" evidence="1">
    <location>
        <begin position="325"/>
        <end position="417"/>
    </location>
</feature>
<dbReference type="InterPro" id="IPR036116">
    <property type="entry name" value="FN3_sf"/>
</dbReference>
<reference evidence="2 3" key="1">
    <citation type="submission" date="2023-08" db="EMBL/GenBank/DDBJ databases">
        <title>Comparative genomics and taxonomic characterization of three novel marine species of genus Marivirga.</title>
        <authorList>
            <person name="Muhammad N."/>
            <person name="Kim S.-G."/>
        </authorList>
    </citation>
    <scope>NUCLEOTIDE SEQUENCE [LARGE SCALE GENOMIC DNA]</scope>
    <source>
        <strain evidence="2 3">BDSF4-3</strain>
    </source>
</reference>
<dbReference type="EMBL" id="CP129971">
    <property type="protein sequence ID" value="WMN10660.1"/>
    <property type="molecule type" value="Genomic_DNA"/>
</dbReference>
<protein>
    <recommendedName>
        <fullName evidence="1">Fibronectin type-III domain-containing protein</fullName>
    </recommendedName>
</protein>
<dbReference type="InterPro" id="IPR013783">
    <property type="entry name" value="Ig-like_fold"/>
</dbReference>
<proteinExistence type="predicted"/>
<dbReference type="AlphaFoldDB" id="A0AA51NBM7"/>
<evidence type="ECO:0000313" key="2">
    <source>
        <dbReference type="EMBL" id="WMN10660.1"/>
    </source>
</evidence>
<dbReference type="InterPro" id="IPR003961">
    <property type="entry name" value="FN3_dom"/>
</dbReference>
<dbReference type="CDD" id="cd00063">
    <property type="entry name" value="FN3"/>
    <property type="match status" value="1"/>
</dbReference>